<proteinExistence type="predicted"/>
<dbReference type="GO" id="GO:0016787">
    <property type="term" value="F:hydrolase activity"/>
    <property type="evidence" value="ECO:0007669"/>
    <property type="project" value="UniProtKB-ARBA"/>
</dbReference>
<dbReference type="PROSITE" id="PS51257">
    <property type="entry name" value="PROKAR_LIPOPROTEIN"/>
    <property type="match status" value="1"/>
</dbReference>
<dbReference type="Proteomes" id="UP000077134">
    <property type="component" value="Unassembled WGS sequence"/>
</dbReference>
<keyword evidence="1" id="KW-0732">Signal</keyword>
<feature type="signal peptide" evidence="1">
    <location>
        <begin position="1"/>
        <end position="23"/>
    </location>
</feature>
<dbReference type="InterPro" id="IPR017850">
    <property type="entry name" value="Alkaline_phosphatase_core_sf"/>
</dbReference>
<sequence>MRQKNSLFLMLICILLLTSGCLKQEPVHKEQDLVQVKSTNDKHVKKVILLLIDSLMAQAIDEGIAQKELPTLQFLIQHGQYYKELVSSFPTMSVTIDSSLLTGTYPDGHHVPGLTWYSTKEKKLINYGTGPMEIINHGVNPVLEDALINLNRSHLNQKIPTLYEDLAQRGLKSGSINGLIYRGPIGHVLTIPPWIQGPTSLPRTIPVKGPDYLSLGSLSDPLDGLKELPDGLSNRLGLNNRYSIETVKYLIHANKLPDFLYVYLPDLDHQIHKKGPSDLKGVKEMDKQLQSLLQSFGSPEEALKKATFIVVGDSGMTQILPAEENPLIELSSFFNDYKVLRDGESVTEETEIVLALNETMAYVYKLKADKLKDIAYLLKADPRIDIIAWKEKKWMYAIQGNTSKELKFKVNGKLIDPYQQKWTIKQDAEVLDLKINAQQQTVSYGKYPDVLQRLYGALHSHDGEFLIVTAKRGFELADRNSPTHKGGGGHGSIGKTESLVPLIISGTEQKPQYLRIIDLKSFLLKLLTK</sequence>
<organism evidence="2 3">
    <name type="scientific">Paenibacillus crassostreae</name>
    <dbReference type="NCBI Taxonomy" id="1763538"/>
    <lineage>
        <taxon>Bacteria</taxon>
        <taxon>Bacillati</taxon>
        <taxon>Bacillota</taxon>
        <taxon>Bacilli</taxon>
        <taxon>Bacillales</taxon>
        <taxon>Paenibacillaceae</taxon>
        <taxon>Paenibacillus</taxon>
    </lineage>
</organism>
<evidence type="ECO:0000256" key="1">
    <source>
        <dbReference type="SAM" id="SignalP"/>
    </source>
</evidence>
<evidence type="ECO:0000313" key="3">
    <source>
        <dbReference type="Proteomes" id="UP000077134"/>
    </source>
</evidence>
<evidence type="ECO:0000313" key="2">
    <source>
        <dbReference type="EMBL" id="OAB76382.1"/>
    </source>
</evidence>
<dbReference type="STRING" id="1763538.LPB68_00620"/>
<keyword evidence="3" id="KW-1185">Reference proteome</keyword>
<dbReference type="PANTHER" id="PTHR10151:SF120">
    <property type="entry name" value="BIS(5'-ADENOSYL)-TRIPHOSPHATASE"/>
    <property type="match status" value="1"/>
</dbReference>
<dbReference type="EMBL" id="LSFN01000005">
    <property type="protein sequence ID" value="OAB76382.1"/>
    <property type="molecule type" value="Genomic_DNA"/>
</dbReference>
<comment type="caution">
    <text evidence="2">The sequence shown here is derived from an EMBL/GenBank/DDBJ whole genome shotgun (WGS) entry which is preliminary data.</text>
</comment>
<dbReference type="KEGG" id="pcx:LPB68_00620"/>
<reference evidence="2 3" key="1">
    <citation type="submission" date="2016-02" db="EMBL/GenBank/DDBJ databases">
        <title>Paenibacillus sp. LPB0068, isolated from Crassostrea gigas.</title>
        <authorList>
            <person name="Shin S.-K."/>
            <person name="Yi H."/>
        </authorList>
    </citation>
    <scope>NUCLEOTIDE SEQUENCE [LARGE SCALE GENOMIC DNA]</scope>
    <source>
        <strain evidence="2 3">LPB0068</strain>
    </source>
</reference>
<dbReference type="Pfam" id="PF01663">
    <property type="entry name" value="Phosphodiest"/>
    <property type="match status" value="1"/>
</dbReference>
<dbReference type="PANTHER" id="PTHR10151">
    <property type="entry name" value="ECTONUCLEOTIDE PYROPHOSPHATASE/PHOSPHODIESTERASE"/>
    <property type="match status" value="1"/>
</dbReference>
<protein>
    <submittedName>
        <fullName evidence="2">Phosphodiesterase</fullName>
    </submittedName>
</protein>
<dbReference type="RefSeq" id="WP_068655050.1">
    <property type="nucleotide sequence ID" value="NZ_CP017770.1"/>
</dbReference>
<name>A0A167FBJ6_9BACL</name>
<accession>A0A167FBJ6</accession>
<dbReference type="SUPFAM" id="SSF53649">
    <property type="entry name" value="Alkaline phosphatase-like"/>
    <property type="match status" value="1"/>
</dbReference>
<dbReference type="AlphaFoldDB" id="A0A167FBJ6"/>
<dbReference type="OrthoDB" id="2381338at2"/>
<dbReference type="InterPro" id="IPR002591">
    <property type="entry name" value="Phosphodiest/P_Trfase"/>
</dbReference>
<feature type="chain" id="PRO_5038937545" evidence="1">
    <location>
        <begin position="24"/>
        <end position="529"/>
    </location>
</feature>
<gene>
    <name evidence="2" type="ORF">PNBC_02915</name>
</gene>
<dbReference type="Gene3D" id="3.40.720.10">
    <property type="entry name" value="Alkaline Phosphatase, subunit A"/>
    <property type="match status" value="1"/>
</dbReference>